<dbReference type="InterPro" id="IPR044068">
    <property type="entry name" value="CB"/>
</dbReference>
<evidence type="ECO:0000259" key="6">
    <source>
        <dbReference type="PROSITE" id="PS51898"/>
    </source>
</evidence>
<dbReference type="Pfam" id="PF00589">
    <property type="entry name" value="Phage_integrase"/>
    <property type="match status" value="1"/>
</dbReference>
<organism evidence="8 9">
    <name type="scientific">Ktedonobacter robiniae</name>
    <dbReference type="NCBI Taxonomy" id="2778365"/>
    <lineage>
        <taxon>Bacteria</taxon>
        <taxon>Bacillati</taxon>
        <taxon>Chloroflexota</taxon>
        <taxon>Ktedonobacteria</taxon>
        <taxon>Ktedonobacterales</taxon>
        <taxon>Ktedonobacteraceae</taxon>
        <taxon>Ktedonobacter</taxon>
    </lineage>
</organism>
<comment type="caution">
    <text evidence="8">The sequence shown here is derived from an EMBL/GenBank/DDBJ whole genome shotgun (WGS) entry which is preliminary data.</text>
</comment>
<evidence type="ECO:0000313" key="8">
    <source>
        <dbReference type="EMBL" id="GHO52191.1"/>
    </source>
</evidence>
<evidence type="ECO:0000256" key="2">
    <source>
        <dbReference type="ARBA" id="ARBA00023125"/>
    </source>
</evidence>
<dbReference type="PROSITE" id="PS51898">
    <property type="entry name" value="TYR_RECOMBINASE"/>
    <property type="match status" value="1"/>
</dbReference>
<name>A0ABQ3UHJ4_9CHLR</name>
<dbReference type="Gene3D" id="1.10.443.10">
    <property type="entry name" value="Intergrase catalytic core"/>
    <property type="match status" value="1"/>
</dbReference>
<keyword evidence="3" id="KW-0233">DNA recombination</keyword>
<feature type="region of interest" description="Disordered" evidence="5">
    <location>
        <begin position="349"/>
        <end position="369"/>
    </location>
</feature>
<evidence type="ECO:0008006" key="10">
    <source>
        <dbReference type="Google" id="ProtNLM"/>
    </source>
</evidence>
<protein>
    <recommendedName>
        <fullName evidence="10">Integrase</fullName>
    </recommendedName>
</protein>
<dbReference type="EMBL" id="BNJG01000001">
    <property type="protein sequence ID" value="GHO52191.1"/>
    <property type="molecule type" value="Genomic_DNA"/>
</dbReference>
<dbReference type="InterPro" id="IPR050090">
    <property type="entry name" value="Tyrosine_recombinase_XerCD"/>
</dbReference>
<feature type="domain" description="Core-binding (CB)" evidence="7">
    <location>
        <begin position="31"/>
        <end position="124"/>
    </location>
</feature>
<dbReference type="PANTHER" id="PTHR30349">
    <property type="entry name" value="PHAGE INTEGRASE-RELATED"/>
    <property type="match status" value="1"/>
</dbReference>
<feature type="domain" description="Tyr recombinase" evidence="6">
    <location>
        <begin position="145"/>
        <end position="338"/>
    </location>
</feature>
<comment type="similarity">
    <text evidence="1">Belongs to the 'phage' integrase family.</text>
</comment>
<evidence type="ECO:0000256" key="3">
    <source>
        <dbReference type="ARBA" id="ARBA00023172"/>
    </source>
</evidence>
<dbReference type="SUPFAM" id="SSF56349">
    <property type="entry name" value="DNA breaking-rejoining enzymes"/>
    <property type="match status" value="1"/>
</dbReference>
<evidence type="ECO:0000259" key="7">
    <source>
        <dbReference type="PROSITE" id="PS51900"/>
    </source>
</evidence>
<evidence type="ECO:0000256" key="5">
    <source>
        <dbReference type="SAM" id="MobiDB-lite"/>
    </source>
</evidence>
<feature type="compositionally biased region" description="Basic and acidic residues" evidence="5">
    <location>
        <begin position="354"/>
        <end position="369"/>
    </location>
</feature>
<dbReference type="InterPro" id="IPR013762">
    <property type="entry name" value="Integrase-like_cat_sf"/>
</dbReference>
<dbReference type="RefSeq" id="WP_201369122.1">
    <property type="nucleotide sequence ID" value="NZ_BNJG01000001.1"/>
</dbReference>
<keyword evidence="2 4" id="KW-0238">DNA-binding</keyword>
<keyword evidence="9" id="KW-1185">Reference proteome</keyword>
<evidence type="ECO:0000313" key="9">
    <source>
        <dbReference type="Proteomes" id="UP000654345"/>
    </source>
</evidence>
<dbReference type="PROSITE" id="PS51900">
    <property type="entry name" value="CB"/>
    <property type="match status" value="1"/>
</dbReference>
<evidence type="ECO:0000256" key="4">
    <source>
        <dbReference type="PROSITE-ProRule" id="PRU01248"/>
    </source>
</evidence>
<dbReference type="InterPro" id="IPR010998">
    <property type="entry name" value="Integrase_recombinase_N"/>
</dbReference>
<reference evidence="8 9" key="1">
    <citation type="journal article" date="2021" name="Int. J. Syst. Evol. Microbiol.">
        <title>Reticulibacter mediterranei gen. nov., sp. nov., within the new family Reticulibacteraceae fam. nov., and Ktedonospora formicarum gen. nov., sp. nov., Ktedonobacter robiniae sp. nov., Dictyobacter formicarum sp. nov. and Dictyobacter arantiisoli sp. nov., belonging to the class Ktedonobacteria.</title>
        <authorList>
            <person name="Yabe S."/>
            <person name="Zheng Y."/>
            <person name="Wang C.M."/>
            <person name="Sakai Y."/>
            <person name="Abe K."/>
            <person name="Yokota A."/>
            <person name="Donadio S."/>
            <person name="Cavaletti L."/>
            <person name="Monciardini P."/>
        </authorList>
    </citation>
    <scope>NUCLEOTIDE SEQUENCE [LARGE SCALE GENOMIC DNA]</scope>
    <source>
        <strain evidence="8 9">SOSP1-30</strain>
    </source>
</reference>
<evidence type="ECO:0000256" key="1">
    <source>
        <dbReference type="ARBA" id="ARBA00008857"/>
    </source>
</evidence>
<sequence>MKYSKRRKQEDDATDLQENGQEAKEVSRATLTLDDALKIFLSAQHASGNSGETHKDYKIAIGNVFIRYMKDTLGRVYLEEVEEVDIILWLSHLREAPNKLGRPYSSRTIQTYYRDVVAFFNWLVAHKHLKDNPTENLKSIKTEKVLIRVFTEDELMRLDAACDRAPKGKSLTPDERKALSSRDRAFLWLLLSTGIRVSEACGLLFGDVDWDMGMIYVRGKGAKERKIPFGKVARQHLDTYLRYWRGGSTNHDEHVFLNAWGAPLRKPSAEYIFNRLQKVAGIDDKRVSPHTCRHWFAVNAIKNGVPSTVLQGWLGHETLEMINTYVRLAEQDNRDLYIRFSPVDALKMHHTSKGKREQLRDWRNSRKGK</sequence>
<dbReference type="Proteomes" id="UP000654345">
    <property type="component" value="Unassembled WGS sequence"/>
</dbReference>
<dbReference type="Gene3D" id="1.10.150.130">
    <property type="match status" value="1"/>
</dbReference>
<accession>A0ABQ3UHJ4</accession>
<dbReference type="InterPro" id="IPR011010">
    <property type="entry name" value="DNA_brk_join_enz"/>
</dbReference>
<feature type="region of interest" description="Disordered" evidence="5">
    <location>
        <begin position="1"/>
        <end position="25"/>
    </location>
</feature>
<dbReference type="InterPro" id="IPR002104">
    <property type="entry name" value="Integrase_catalytic"/>
</dbReference>
<dbReference type="PANTHER" id="PTHR30349:SF41">
    <property type="entry name" value="INTEGRASE_RECOMBINASE PROTEIN MJ0367-RELATED"/>
    <property type="match status" value="1"/>
</dbReference>
<proteinExistence type="inferred from homology"/>
<gene>
    <name evidence="8" type="ORF">KSB_06660</name>
</gene>